<reference evidence="3" key="1">
    <citation type="submission" date="2017-06" db="EMBL/GenBank/DDBJ databases">
        <authorList>
            <person name="Varghese N."/>
            <person name="Submissions S."/>
        </authorList>
    </citation>
    <scope>NUCLEOTIDE SEQUENCE [LARGE SCALE GENOMIC DNA]</scope>
    <source>
        <strain evidence="3">DSM 22348</strain>
    </source>
</reference>
<keyword evidence="1" id="KW-0732">Signal</keyword>
<protein>
    <submittedName>
        <fullName evidence="2">Uncharacterized protein</fullName>
    </submittedName>
</protein>
<evidence type="ECO:0000256" key="1">
    <source>
        <dbReference type="SAM" id="SignalP"/>
    </source>
</evidence>
<dbReference type="Proteomes" id="UP000198407">
    <property type="component" value="Unassembled WGS sequence"/>
</dbReference>
<dbReference type="EMBL" id="FZOL01000021">
    <property type="protein sequence ID" value="SNT02684.1"/>
    <property type="molecule type" value="Genomic_DNA"/>
</dbReference>
<gene>
    <name evidence="2" type="ORF">SAMN05444352_12190</name>
</gene>
<dbReference type="RefSeq" id="WP_042121710.1">
    <property type="nucleotide sequence ID" value="NZ_FZOL01000021.1"/>
</dbReference>
<proteinExistence type="predicted"/>
<evidence type="ECO:0000313" key="2">
    <source>
        <dbReference type="EMBL" id="SNT02684.1"/>
    </source>
</evidence>
<dbReference type="AlphaFoldDB" id="A0A239JDC8"/>
<keyword evidence="3" id="KW-1185">Reference proteome</keyword>
<organism evidence="2 3">
    <name type="scientific">Pseudomonas japonica</name>
    <dbReference type="NCBI Taxonomy" id="256466"/>
    <lineage>
        <taxon>Bacteria</taxon>
        <taxon>Pseudomonadati</taxon>
        <taxon>Pseudomonadota</taxon>
        <taxon>Gammaproteobacteria</taxon>
        <taxon>Pseudomonadales</taxon>
        <taxon>Pseudomonadaceae</taxon>
        <taxon>Pseudomonas</taxon>
    </lineage>
</organism>
<dbReference type="OrthoDB" id="7039833at2"/>
<dbReference type="STRING" id="1215104.GCA_000730585_04723"/>
<feature type="signal peptide" evidence="1">
    <location>
        <begin position="1"/>
        <end position="22"/>
    </location>
</feature>
<feature type="chain" id="PRO_5011289144" evidence="1">
    <location>
        <begin position="23"/>
        <end position="159"/>
    </location>
</feature>
<accession>A0A239JDC8</accession>
<sequence>MDIKAVTCSAVCFIALAQLSVAADAGLPESCFQSQYDYTLYLKYGDSAPPDPNTVDTQQMNDRAYRQLRADFMHGPAQKAAISIDFKQTQAASGEKVLLDASSSKTPSGKATYRWADYGTGAEYSLPGGASGSYSNVVLNVTDPVCGISQSKKLTIYRD</sequence>
<name>A0A239JDC8_9PSED</name>
<evidence type="ECO:0000313" key="3">
    <source>
        <dbReference type="Proteomes" id="UP000198407"/>
    </source>
</evidence>